<dbReference type="InterPro" id="IPR058068">
    <property type="entry name" value="LIC_13387-like"/>
</dbReference>
<evidence type="ECO:0000313" key="3">
    <source>
        <dbReference type="Proteomes" id="UP000094412"/>
    </source>
</evidence>
<feature type="transmembrane region" description="Helical" evidence="1">
    <location>
        <begin position="86"/>
        <end position="108"/>
    </location>
</feature>
<feature type="transmembrane region" description="Helical" evidence="1">
    <location>
        <begin position="115"/>
        <end position="134"/>
    </location>
</feature>
<dbReference type="EMBL" id="MDEO01000035">
    <property type="protein sequence ID" value="OCX14712.1"/>
    <property type="molecule type" value="Genomic_DNA"/>
</dbReference>
<evidence type="ECO:0000256" key="1">
    <source>
        <dbReference type="SAM" id="Phobius"/>
    </source>
</evidence>
<protein>
    <recommendedName>
        <fullName evidence="4">DUF1304 domain-containing protein</fullName>
    </recommendedName>
</protein>
<keyword evidence="1" id="KW-0472">Membrane</keyword>
<dbReference type="AlphaFoldDB" id="A0A1C2DIW8"/>
<dbReference type="STRING" id="1566387.QV13_19990"/>
<organism evidence="2 3">
    <name type="scientific">Mesorhizobium hungaricum</name>
    <dbReference type="NCBI Taxonomy" id="1566387"/>
    <lineage>
        <taxon>Bacteria</taxon>
        <taxon>Pseudomonadati</taxon>
        <taxon>Pseudomonadota</taxon>
        <taxon>Alphaproteobacteria</taxon>
        <taxon>Hyphomicrobiales</taxon>
        <taxon>Phyllobacteriaceae</taxon>
        <taxon>Mesorhizobium</taxon>
    </lineage>
</organism>
<dbReference type="RefSeq" id="WP_024925449.1">
    <property type="nucleotide sequence ID" value="NZ_MDEO01000035.1"/>
</dbReference>
<dbReference type="Proteomes" id="UP000094412">
    <property type="component" value="Unassembled WGS sequence"/>
</dbReference>
<keyword evidence="1" id="KW-0812">Transmembrane</keyword>
<comment type="caution">
    <text evidence="2">The sequence shown here is derived from an EMBL/GenBank/DDBJ whole genome shotgun (WGS) entry which is preliminary data.</text>
</comment>
<sequence>MTINWPVAVCALIVAVIGAMHLVYTLFGTELHPREETALKTLRSATLRVSPGASMWRAWIGFNASHSLGLILFGAIYGYLALLQPAVLELPALSAVGAGFLATIVLIAKRFWFSVPFIIMSVALVLYLAGMVMAHG</sequence>
<reference evidence="2 3" key="1">
    <citation type="submission" date="2016-08" db="EMBL/GenBank/DDBJ databases">
        <title>Whole genome sequence of Mesorhizobium sp. strain UASWS1009 isolated from industrial sewage.</title>
        <authorList>
            <person name="Crovadore J."/>
            <person name="Calmin G."/>
            <person name="Chablais R."/>
            <person name="Cochard B."/>
            <person name="Lefort F."/>
        </authorList>
    </citation>
    <scope>NUCLEOTIDE SEQUENCE [LARGE SCALE GENOMIC DNA]</scope>
    <source>
        <strain evidence="2 3">UASWS1009</strain>
    </source>
</reference>
<keyword evidence="1" id="KW-1133">Transmembrane helix</keyword>
<evidence type="ECO:0008006" key="4">
    <source>
        <dbReference type="Google" id="ProtNLM"/>
    </source>
</evidence>
<accession>A0A1C2DIW8</accession>
<feature type="transmembrane region" description="Helical" evidence="1">
    <location>
        <begin position="58"/>
        <end position="80"/>
    </location>
</feature>
<feature type="transmembrane region" description="Helical" evidence="1">
    <location>
        <begin position="6"/>
        <end position="27"/>
    </location>
</feature>
<gene>
    <name evidence="2" type="ORF">QV13_19990</name>
</gene>
<proteinExistence type="predicted"/>
<dbReference type="NCBIfam" id="NF047765">
    <property type="entry name" value="LIC_13387_fam"/>
    <property type="match status" value="1"/>
</dbReference>
<dbReference type="OrthoDB" id="960254at2"/>
<evidence type="ECO:0000313" key="2">
    <source>
        <dbReference type="EMBL" id="OCX14712.1"/>
    </source>
</evidence>
<name>A0A1C2DIW8_9HYPH</name>
<keyword evidence="3" id="KW-1185">Reference proteome</keyword>